<accession>A0A3B3ZG87</accession>
<dbReference type="AlphaFoldDB" id="A0A3B3ZG87"/>
<evidence type="ECO:0000313" key="3">
    <source>
        <dbReference type="Proteomes" id="UP000261520"/>
    </source>
</evidence>
<reference evidence="2" key="1">
    <citation type="submission" date="2025-08" db="UniProtKB">
        <authorList>
            <consortium name="Ensembl"/>
        </authorList>
    </citation>
    <scope>IDENTIFICATION</scope>
</reference>
<sequence length="141" mass="14969">VQSQQRHISNFHHFEPDSGNISHSVTLTTKSCHQNLIVLLFEAAIVGHKSSDFLSVFDELDPHTLPDGRVGLSLHFLQDNSLGVGSSSEGVSLESGAQMSLLVLFIVPFLLTTVVTELTSLSDKSTGAGDTGLKTGAIPGK</sequence>
<feature type="transmembrane region" description="Helical" evidence="1">
    <location>
        <begin position="96"/>
        <end position="115"/>
    </location>
</feature>
<name>A0A3B3ZG87_9GOBI</name>
<dbReference type="STRING" id="409849.ENSPMGP00000003608"/>
<keyword evidence="1" id="KW-0472">Membrane</keyword>
<protein>
    <submittedName>
        <fullName evidence="2">Uncharacterized protein</fullName>
    </submittedName>
</protein>
<evidence type="ECO:0000313" key="2">
    <source>
        <dbReference type="Ensembl" id="ENSPMGP00000003608.1"/>
    </source>
</evidence>
<dbReference type="Proteomes" id="UP000261520">
    <property type="component" value="Unplaced"/>
</dbReference>
<evidence type="ECO:0000256" key="1">
    <source>
        <dbReference type="SAM" id="Phobius"/>
    </source>
</evidence>
<keyword evidence="3" id="KW-1185">Reference proteome</keyword>
<reference evidence="2" key="2">
    <citation type="submission" date="2025-09" db="UniProtKB">
        <authorList>
            <consortium name="Ensembl"/>
        </authorList>
    </citation>
    <scope>IDENTIFICATION</scope>
</reference>
<dbReference type="Ensembl" id="ENSPMGT00000003831.1">
    <property type="protein sequence ID" value="ENSPMGP00000003608.1"/>
    <property type="gene ID" value="ENSPMGG00000003104.1"/>
</dbReference>
<keyword evidence="1" id="KW-0812">Transmembrane</keyword>
<keyword evidence="1" id="KW-1133">Transmembrane helix</keyword>
<organism evidence="2 3">
    <name type="scientific">Periophthalmus magnuspinnatus</name>
    <dbReference type="NCBI Taxonomy" id="409849"/>
    <lineage>
        <taxon>Eukaryota</taxon>
        <taxon>Metazoa</taxon>
        <taxon>Chordata</taxon>
        <taxon>Craniata</taxon>
        <taxon>Vertebrata</taxon>
        <taxon>Euteleostomi</taxon>
        <taxon>Actinopterygii</taxon>
        <taxon>Neopterygii</taxon>
        <taxon>Teleostei</taxon>
        <taxon>Neoteleostei</taxon>
        <taxon>Acanthomorphata</taxon>
        <taxon>Gobiaria</taxon>
        <taxon>Gobiiformes</taxon>
        <taxon>Gobioidei</taxon>
        <taxon>Gobiidae</taxon>
        <taxon>Oxudercinae</taxon>
        <taxon>Periophthalmus</taxon>
    </lineage>
</organism>
<proteinExistence type="predicted"/>